<sequence length="65" mass="6868">MSALTASKRQRLAAGLAIAALISVPAPTATAAAEVVEFPEQNMVSVASIIDLLTCREQSRIPWCK</sequence>
<feature type="chain" id="PRO_5018079019" evidence="1">
    <location>
        <begin position="32"/>
        <end position="65"/>
    </location>
</feature>
<dbReference type="RefSeq" id="WP_123048755.1">
    <property type="nucleotide sequence ID" value="NZ_PTJO01000006.1"/>
</dbReference>
<organism evidence="2 3">
    <name type="scientific">Corynebacterium alimapuense</name>
    <dbReference type="NCBI Taxonomy" id="1576874"/>
    <lineage>
        <taxon>Bacteria</taxon>
        <taxon>Bacillati</taxon>
        <taxon>Actinomycetota</taxon>
        <taxon>Actinomycetes</taxon>
        <taxon>Mycobacteriales</taxon>
        <taxon>Corynebacteriaceae</taxon>
        <taxon>Corynebacterium</taxon>
    </lineage>
</organism>
<accession>A0A3M8K503</accession>
<comment type="caution">
    <text evidence="2">The sequence shown here is derived from an EMBL/GenBank/DDBJ whole genome shotgun (WGS) entry which is preliminary data.</text>
</comment>
<gene>
    <name evidence="2" type="ORF">C5L39_09960</name>
</gene>
<feature type="signal peptide" evidence="1">
    <location>
        <begin position="1"/>
        <end position="31"/>
    </location>
</feature>
<keyword evidence="3" id="KW-1185">Reference proteome</keyword>
<dbReference type="AlphaFoldDB" id="A0A3M8K503"/>
<evidence type="ECO:0000313" key="2">
    <source>
        <dbReference type="EMBL" id="RNE48180.1"/>
    </source>
</evidence>
<evidence type="ECO:0000313" key="3">
    <source>
        <dbReference type="Proteomes" id="UP000266975"/>
    </source>
</evidence>
<proteinExistence type="predicted"/>
<reference evidence="2 3" key="1">
    <citation type="submission" date="2018-02" db="EMBL/GenBank/DDBJ databases">
        <title>Corynebacterium alimpuense sp. nov., a marine obligate actinomycete isolated from sediments of Valparaiso bay, Chile.</title>
        <authorList>
            <person name="Claverias F."/>
            <person name="Gonzales-Siles L."/>
            <person name="Salva-Serra F."/>
            <person name="Inganaes E."/>
            <person name="Molin K."/>
            <person name="Cumsille A."/>
            <person name="Undabarrena A."/>
            <person name="Couve E."/>
            <person name="Moore E.R.B."/>
            <person name="Gomila M."/>
            <person name="Camara B."/>
        </authorList>
    </citation>
    <scope>NUCLEOTIDE SEQUENCE [LARGE SCALE GENOMIC DNA]</scope>
    <source>
        <strain evidence="2 3">CCUG 69366</strain>
    </source>
</reference>
<name>A0A3M8K503_9CORY</name>
<keyword evidence="1" id="KW-0732">Signal</keyword>
<dbReference type="Proteomes" id="UP000266975">
    <property type="component" value="Unassembled WGS sequence"/>
</dbReference>
<evidence type="ECO:0000256" key="1">
    <source>
        <dbReference type="SAM" id="SignalP"/>
    </source>
</evidence>
<dbReference type="EMBL" id="PTJO01000006">
    <property type="protein sequence ID" value="RNE48180.1"/>
    <property type="molecule type" value="Genomic_DNA"/>
</dbReference>
<protein>
    <submittedName>
        <fullName evidence="2">Uncharacterized protein</fullName>
    </submittedName>
</protein>